<dbReference type="GO" id="GO:0004722">
    <property type="term" value="F:protein serine/threonine phosphatase activity"/>
    <property type="evidence" value="ECO:0007669"/>
    <property type="project" value="TreeGrafter"/>
</dbReference>
<name>A0A1I7V426_9PELO</name>
<dbReference type="InterPro" id="IPR029052">
    <property type="entry name" value="Metallo-depent_PP-like"/>
</dbReference>
<dbReference type="PANTHER" id="PTHR11668">
    <property type="entry name" value="SERINE/THREONINE PROTEIN PHOSPHATASE"/>
    <property type="match status" value="1"/>
</dbReference>
<sequence>MFEPKPIGGSKREFYERCIQIHLRAGPIEHEYSYGFLSELMEDALAVSDTHTYVEYISPPVNICGDVRSRYGDVLDIFINCGWPFDQKYVFLGNLFDGGKFSLETLVLLVCCKMCYPENFVILRGYYENVLVKTDRNFIGELRVKFSESNKWKSLNSTIKNYLERLPICSVLNRKILCVNGMVTSNVKNELNVVTVRNGNSFETHNSRIEILFPDVDTPGPVSPTKIEEESKILKDLLKSLDMSMIINSNFVVKNGYEFSLNNQLLTLTSGTKLTRVSNNRGIVMMMDRVNKVTFKLIHGLDAEERDDLISQPLRV</sequence>
<dbReference type="InterPro" id="IPR004843">
    <property type="entry name" value="Calcineurin-like_PHP"/>
</dbReference>
<dbReference type="PANTHER" id="PTHR11668:SF5">
    <property type="entry name" value="SERINE_THREONINE SPECIFIC PROTEIN PHOSPHATASES DOMAIN-CONTAINING PROTEIN"/>
    <property type="match status" value="1"/>
</dbReference>
<dbReference type="STRING" id="1561998.A0A1I7V426"/>
<reference evidence="3" key="1">
    <citation type="submission" date="2016-11" db="UniProtKB">
        <authorList>
            <consortium name="WormBaseParasite"/>
        </authorList>
    </citation>
    <scope>IDENTIFICATION</scope>
</reference>
<protein>
    <submittedName>
        <fullName evidence="3">SER_THR_PHOSPHATASE domain-containing protein</fullName>
    </submittedName>
</protein>
<proteinExistence type="predicted"/>
<dbReference type="InterPro" id="IPR050341">
    <property type="entry name" value="PP1_catalytic_subunit"/>
</dbReference>
<evidence type="ECO:0000259" key="1">
    <source>
        <dbReference type="SMART" id="SM00156"/>
    </source>
</evidence>
<dbReference type="SUPFAM" id="SSF56300">
    <property type="entry name" value="Metallo-dependent phosphatases"/>
    <property type="match status" value="1"/>
</dbReference>
<accession>A0A1I7V426</accession>
<dbReference type="Gene3D" id="3.60.21.10">
    <property type="match status" value="1"/>
</dbReference>
<keyword evidence="2" id="KW-1185">Reference proteome</keyword>
<dbReference type="eggNOG" id="KOG0374">
    <property type="taxonomic scope" value="Eukaryota"/>
</dbReference>
<dbReference type="PRINTS" id="PR00114">
    <property type="entry name" value="STPHPHTASE"/>
</dbReference>
<evidence type="ECO:0000313" key="2">
    <source>
        <dbReference type="Proteomes" id="UP000095282"/>
    </source>
</evidence>
<dbReference type="AlphaFoldDB" id="A0A1I7V426"/>
<evidence type="ECO:0000313" key="3">
    <source>
        <dbReference type="WBParaSite" id="Csp11.Scaffold630.g22186.t1"/>
    </source>
</evidence>
<dbReference type="InterPro" id="IPR006186">
    <property type="entry name" value="Ser/Thr-sp_prot-phosphatase"/>
</dbReference>
<dbReference type="Proteomes" id="UP000095282">
    <property type="component" value="Unplaced"/>
</dbReference>
<dbReference type="Pfam" id="PF00149">
    <property type="entry name" value="Metallophos"/>
    <property type="match status" value="1"/>
</dbReference>
<dbReference type="GO" id="GO:0005634">
    <property type="term" value="C:nucleus"/>
    <property type="evidence" value="ECO:0007669"/>
    <property type="project" value="TreeGrafter"/>
</dbReference>
<dbReference type="GO" id="GO:0005737">
    <property type="term" value="C:cytoplasm"/>
    <property type="evidence" value="ECO:0007669"/>
    <property type="project" value="TreeGrafter"/>
</dbReference>
<organism evidence="2 3">
    <name type="scientific">Caenorhabditis tropicalis</name>
    <dbReference type="NCBI Taxonomy" id="1561998"/>
    <lineage>
        <taxon>Eukaryota</taxon>
        <taxon>Metazoa</taxon>
        <taxon>Ecdysozoa</taxon>
        <taxon>Nematoda</taxon>
        <taxon>Chromadorea</taxon>
        <taxon>Rhabditida</taxon>
        <taxon>Rhabditina</taxon>
        <taxon>Rhabditomorpha</taxon>
        <taxon>Rhabditoidea</taxon>
        <taxon>Rhabditidae</taxon>
        <taxon>Peloderinae</taxon>
        <taxon>Caenorhabditis</taxon>
    </lineage>
</organism>
<feature type="domain" description="Serine/threonine specific protein phosphatases" evidence="1">
    <location>
        <begin position="32"/>
        <end position="305"/>
    </location>
</feature>
<dbReference type="SMART" id="SM00156">
    <property type="entry name" value="PP2Ac"/>
    <property type="match status" value="1"/>
</dbReference>
<dbReference type="WBParaSite" id="Csp11.Scaffold630.g22186.t1">
    <property type="protein sequence ID" value="Csp11.Scaffold630.g22186.t1"/>
    <property type="gene ID" value="Csp11.Scaffold630.g22186"/>
</dbReference>